<dbReference type="GO" id="GO:0016298">
    <property type="term" value="F:lipase activity"/>
    <property type="evidence" value="ECO:0007669"/>
    <property type="project" value="InterPro"/>
</dbReference>
<organism evidence="5 6">
    <name type="scientific">Botryosphaeria dothidea</name>
    <dbReference type="NCBI Taxonomy" id="55169"/>
    <lineage>
        <taxon>Eukaryota</taxon>
        <taxon>Fungi</taxon>
        <taxon>Dikarya</taxon>
        <taxon>Ascomycota</taxon>
        <taxon>Pezizomycotina</taxon>
        <taxon>Dothideomycetes</taxon>
        <taxon>Dothideomycetes incertae sedis</taxon>
        <taxon>Botryosphaeriales</taxon>
        <taxon>Botryosphaeriaceae</taxon>
        <taxon>Botryosphaeria</taxon>
    </lineage>
</organism>
<name>A0A8H4N4C1_9PEZI</name>
<protein>
    <submittedName>
        <fullName evidence="5">UPF0554 protein</fullName>
    </submittedName>
</protein>
<reference evidence="5" key="1">
    <citation type="submission" date="2020-04" db="EMBL/GenBank/DDBJ databases">
        <title>Genome Assembly and Annotation of Botryosphaeria dothidea sdau 11-99, a Latent Pathogen of Apple Fruit Ring Rot in China.</title>
        <authorList>
            <person name="Yu C."/>
            <person name="Diao Y."/>
            <person name="Lu Q."/>
            <person name="Zhao J."/>
            <person name="Cui S."/>
            <person name="Peng C."/>
            <person name="He B."/>
            <person name="Liu H."/>
        </authorList>
    </citation>
    <scope>NUCLEOTIDE SEQUENCE [LARGE SCALE GENOMIC DNA]</scope>
    <source>
        <strain evidence="5">Sdau11-99</strain>
    </source>
</reference>
<comment type="similarity">
    <text evidence="2">Belongs to the AB hydrolase superfamily. LDAH family.</text>
</comment>
<keyword evidence="3" id="KW-0551">Lipid droplet</keyword>
<dbReference type="InterPro" id="IPR029058">
    <property type="entry name" value="AB_hydrolase_fold"/>
</dbReference>
<evidence type="ECO:0000256" key="1">
    <source>
        <dbReference type="ARBA" id="ARBA00004502"/>
    </source>
</evidence>
<dbReference type="GO" id="GO:0005811">
    <property type="term" value="C:lipid droplet"/>
    <property type="evidence" value="ECO:0007669"/>
    <property type="project" value="UniProtKB-SubCell"/>
</dbReference>
<dbReference type="AlphaFoldDB" id="A0A8H4N4C1"/>
<comment type="subcellular location">
    <subcellularLocation>
        <location evidence="1">Lipid droplet</location>
    </subcellularLocation>
</comment>
<evidence type="ECO:0000256" key="4">
    <source>
        <dbReference type="ARBA" id="ARBA00022801"/>
    </source>
</evidence>
<dbReference type="PANTHER" id="PTHR13390:SF0">
    <property type="entry name" value="LIPID DROPLET-ASSOCIATED HYDROLASE"/>
    <property type="match status" value="1"/>
</dbReference>
<gene>
    <name evidence="5" type="ORF">GTA08_BOTSDO03979</name>
</gene>
<proteinExistence type="inferred from homology"/>
<comment type="caution">
    <text evidence="5">The sequence shown here is derived from an EMBL/GenBank/DDBJ whole genome shotgun (WGS) entry which is preliminary data.</text>
</comment>
<evidence type="ECO:0000256" key="2">
    <source>
        <dbReference type="ARBA" id="ARBA00008300"/>
    </source>
</evidence>
<accession>A0A8H4N4C1</accession>
<dbReference type="EMBL" id="WWBZ02000022">
    <property type="protein sequence ID" value="KAF4308560.1"/>
    <property type="molecule type" value="Genomic_DNA"/>
</dbReference>
<dbReference type="InterPro" id="IPR019363">
    <property type="entry name" value="LDAH"/>
</dbReference>
<dbReference type="OrthoDB" id="3911257at2759"/>
<evidence type="ECO:0000313" key="6">
    <source>
        <dbReference type="Proteomes" id="UP000572817"/>
    </source>
</evidence>
<evidence type="ECO:0000313" key="5">
    <source>
        <dbReference type="EMBL" id="KAF4308560.1"/>
    </source>
</evidence>
<dbReference type="PANTHER" id="PTHR13390">
    <property type="entry name" value="LIPASE"/>
    <property type="match status" value="1"/>
</dbReference>
<keyword evidence="4" id="KW-0378">Hydrolase</keyword>
<sequence length="333" mass="35853">MASALSTVMKFPSPAHGTDDSHQYLVFFIPGNPGPVAYYGTFLSYLHSALNSGSSSSAKVRFEVFGRSLSAEDDDSIAGDKRPNSASAMAGEIELMERALLDRVAALTAENKRRPPPKVIMIGHCSGAYIALELIKKLQAKRPSAKGNRFDLAGTVCLFPSVSMKTVAGTIFQAVLSTLSNSALLVHASVKCLLFLVPSEAIEGLLRTTTGISGNTAKVTSEIIGIQRSASPDSSDFGSWPGGLMLSASLLGFLLADKLLFRPSTLWRNQMEDRQKGRWDDAIFNSNSVSGAPTYMLFGQNNDEPIMGRGHGRLEPIAGIHKSELPDYFFTSR</sequence>
<dbReference type="GO" id="GO:0019915">
    <property type="term" value="P:lipid storage"/>
    <property type="evidence" value="ECO:0007669"/>
    <property type="project" value="InterPro"/>
</dbReference>
<dbReference type="SUPFAM" id="SSF53474">
    <property type="entry name" value="alpha/beta-Hydrolases"/>
    <property type="match status" value="1"/>
</dbReference>
<dbReference type="Pfam" id="PF10230">
    <property type="entry name" value="LIDHydrolase"/>
    <property type="match status" value="1"/>
</dbReference>
<dbReference type="Proteomes" id="UP000572817">
    <property type="component" value="Unassembled WGS sequence"/>
</dbReference>
<evidence type="ECO:0000256" key="3">
    <source>
        <dbReference type="ARBA" id="ARBA00022677"/>
    </source>
</evidence>
<dbReference type="Gene3D" id="3.40.50.1820">
    <property type="entry name" value="alpha/beta hydrolase"/>
    <property type="match status" value="1"/>
</dbReference>
<keyword evidence="6" id="KW-1185">Reference proteome</keyword>